<reference evidence="1 2" key="1">
    <citation type="submission" date="2018-01" db="EMBL/GenBank/DDBJ databases">
        <title>Whole genome analyses suggest that Burkholderia sensu lato contains two further novel genera in the rhizoxinica-symbiotica group Mycetohabitans gen. nov., and Trinickia gen. nov.: implications for the evolution of diazotrophy and nodulation in the Burkholderiaceae.</title>
        <authorList>
            <person name="Estrada-de los Santos P."/>
            <person name="Palmer M."/>
            <person name="Chavez-Ramirez B."/>
            <person name="Beukes C."/>
            <person name="Steenkamp E.T."/>
            <person name="Hirsch A.M."/>
            <person name="Manyaka P."/>
            <person name="Maluk M."/>
            <person name="Lafos M."/>
            <person name="Crook M."/>
            <person name="Gross E."/>
            <person name="Simon M.F."/>
            <person name="Bueno dos Reis Junior F."/>
            <person name="Poole P.S."/>
            <person name="Venter S.N."/>
            <person name="James E.K."/>
        </authorList>
    </citation>
    <scope>NUCLEOTIDE SEQUENCE [LARGE SCALE GENOMIC DNA]</scope>
    <source>
        <strain evidence="1 2">GIMN1.004</strain>
    </source>
</reference>
<dbReference type="OrthoDB" id="9115113at2"/>
<name>A0A2N7VSH3_9BURK</name>
<dbReference type="RefSeq" id="WP_102645616.1">
    <property type="nucleotide sequence ID" value="NZ_PNYA01000009.1"/>
</dbReference>
<accession>A0A2N7VSH3</accession>
<protein>
    <submittedName>
        <fullName evidence="1">Uncharacterized protein</fullName>
    </submittedName>
</protein>
<proteinExistence type="predicted"/>
<sequence>MHKRLTFRHSRPPAALNPARSLRRTPARALRHHAARAVGLSRRGTAPAHQQQADGSLRAWLHAVFSMLRSRTRARRVLLRGLLRHTKARRAALAAAQRAAAVSNRRPRRLSASAGWFAFAAR</sequence>
<comment type="caution">
    <text evidence="1">The sequence shown here is derived from an EMBL/GenBank/DDBJ whole genome shotgun (WGS) entry which is preliminary data.</text>
</comment>
<organism evidence="1 2">
    <name type="scientific">Trinickia dabaoshanensis</name>
    <dbReference type="NCBI Taxonomy" id="564714"/>
    <lineage>
        <taxon>Bacteria</taxon>
        <taxon>Pseudomonadati</taxon>
        <taxon>Pseudomonadota</taxon>
        <taxon>Betaproteobacteria</taxon>
        <taxon>Burkholderiales</taxon>
        <taxon>Burkholderiaceae</taxon>
        <taxon>Trinickia</taxon>
    </lineage>
</organism>
<evidence type="ECO:0000313" key="1">
    <source>
        <dbReference type="EMBL" id="PMS20107.1"/>
    </source>
</evidence>
<dbReference type="EMBL" id="PNYA01000009">
    <property type="protein sequence ID" value="PMS20107.1"/>
    <property type="molecule type" value="Genomic_DNA"/>
</dbReference>
<evidence type="ECO:0000313" key="2">
    <source>
        <dbReference type="Proteomes" id="UP000235616"/>
    </source>
</evidence>
<dbReference type="Proteomes" id="UP000235616">
    <property type="component" value="Unassembled WGS sequence"/>
</dbReference>
<dbReference type="AlphaFoldDB" id="A0A2N7VSH3"/>
<keyword evidence="2" id="KW-1185">Reference proteome</keyword>
<gene>
    <name evidence="1" type="ORF">C0Z18_11925</name>
</gene>